<dbReference type="Proteomes" id="UP000008922">
    <property type="component" value="Chromosome"/>
</dbReference>
<dbReference type="PANTHER" id="PTHR30290:SF9">
    <property type="entry name" value="OLIGOPEPTIDE-BINDING PROTEIN APPA"/>
    <property type="match status" value="1"/>
</dbReference>
<dbReference type="Gene3D" id="3.90.76.10">
    <property type="entry name" value="Dipeptide-binding Protein, Domain 1"/>
    <property type="match status" value="1"/>
</dbReference>
<dbReference type="eggNOG" id="COG0747">
    <property type="taxonomic scope" value="Bacteria"/>
</dbReference>
<dbReference type="InParanoid" id="E8N400"/>
<dbReference type="GO" id="GO:0015833">
    <property type="term" value="P:peptide transport"/>
    <property type="evidence" value="ECO:0007669"/>
    <property type="project" value="TreeGrafter"/>
</dbReference>
<dbReference type="STRING" id="926569.ANT_11300"/>
<evidence type="ECO:0000313" key="5">
    <source>
        <dbReference type="EMBL" id="BAJ63164.1"/>
    </source>
</evidence>
<dbReference type="HOGENOM" id="CLU_017028_8_6_0"/>
<feature type="domain" description="Solute-binding protein family 5" evidence="4">
    <location>
        <begin position="86"/>
        <end position="453"/>
    </location>
</feature>
<organism evidence="5 6">
    <name type="scientific">Anaerolinea thermophila (strain DSM 14523 / JCM 11388 / NBRC 100420 / UNI-1)</name>
    <dbReference type="NCBI Taxonomy" id="926569"/>
    <lineage>
        <taxon>Bacteria</taxon>
        <taxon>Bacillati</taxon>
        <taxon>Chloroflexota</taxon>
        <taxon>Anaerolineae</taxon>
        <taxon>Anaerolineales</taxon>
        <taxon>Anaerolineaceae</taxon>
        <taxon>Anaerolinea</taxon>
    </lineage>
</organism>
<dbReference type="PIRSF" id="PIRSF002741">
    <property type="entry name" value="MppA"/>
    <property type="match status" value="1"/>
</dbReference>
<proteinExistence type="inferred from homology"/>
<keyword evidence="2" id="KW-0813">Transport</keyword>
<dbReference type="Pfam" id="PF00496">
    <property type="entry name" value="SBP_bac_5"/>
    <property type="match status" value="1"/>
</dbReference>
<evidence type="ECO:0000259" key="4">
    <source>
        <dbReference type="Pfam" id="PF00496"/>
    </source>
</evidence>
<dbReference type="GO" id="GO:0043190">
    <property type="term" value="C:ATP-binding cassette (ABC) transporter complex"/>
    <property type="evidence" value="ECO:0007669"/>
    <property type="project" value="InterPro"/>
</dbReference>
<evidence type="ECO:0000256" key="1">
    <source>
        <dbReference type="ARBA" id="ARBA00005695"/>
    </source>
</evidence>
<evidence type="ECO:0000256" key="2">
    <source>
        <dbReference type="ARBA" id="ARBA00022448"/>
    </source>
</evidence>
<name>E8N400_ANATU</name>
<dbReference type="InterPro" id="IPR000914">
    <property type="entry name" value="SBP_5_dom"/>
</dbReference>
<dbReference type="EMBL" id="AP012029">
    <property type="protein sequence ID" value="BAJ63164.1"/>
    <property type="molecule type" value="Genomic_DNA"/>
</dbReference>
<keyword evidence="3" id="KW-0732">Signal</keyword>
<dbReference type="CDD" id="cd08513">
    <property type="entry name" value="PBP2_thermophilic_Hb8_like"/>
    <property type="match status" value="1"/>
</dbReference>
<dbReference type="AlphaFoldDB" id="E8N400"/>
<dbReference type="Gene3D" id="3.40.190.10">
    <property type="entry name" value="Periplasmic binding protein-like II"/>
    <property type="match status" value="1"/>
</dbReference>
<dbReference type="OrthoDB" id="9796817at2"/>
<comment type="similarity">
    <text evidence="1">Belongs to the bacterial solute-binding protein 5 family.</text>
</comment>
<dbReference type="Gene3D" id="3.10.105.10">
    <property type="entry name" value="Dipeptide-binding Protein, Domain 3"/>
    <property type="match status" value="1"/>
</dbReference>
<dbReference type="SUPFAM" id="SSF53850">
    <property type="entry name" value="Periplasmic binding protein-like II"/>
    <property type="match status" value="1"/>
</dbReference>
<dbReference type="GO" id="GO:1904680">
    <property type="term" value="F:peptide transmembrane transporter activity"/>
    <property type="evidence" value="ECO:0007669"/>
    <property type="project" value="TreeGrafter"/>
</dbReference>
<dbReference type="InterPro" id="IPR039424">
    <property type="entry name" value="SBP_5"/>
</dbReference>
<dbReference type="KEGG" id="atm:ANT_11300"/>
<dbReference type="PANTHER" id="PTHR30290">
    <property type="entry name" value="PERIPLASMIC BINDING COMPONENT OF ABC TRANSPORTER"/>
    <property type="match status" value="1"/>
</dbReference>
<dbReference type="FunCoup" id="E8N400">
    <property type="interactions" value="142"/>
</dbReference>
<gene>
    <name evidence="5" type="ordered locus">ANT_11300</name>
</gene>
<dbReference type="GO" id="GO:0042597">
    <property type="term" value="C:periplasmic space"/>
    <property type="evidence" value="ECO:0007669"/>
    <property type="project" value="UniProtKB-ARBA"/>
</dbReference>
<reference evidence="5 6" key="1">
    <citation type="submission" date="2010-12" db="EMBL/GenBank/DDBJ databases">
        <title>Whole genome sequence of Anaerolinea thermophila UNI-1.</title>
        <authorList>
            <person name="Narita-Yamada S."/>
            <person name="Kishi E."/>
            <person name="Watanabe Y."/>
            <person name="Takasaki K."/>
            <person name="Ankai A."/>
            <person name="Oguchi A."/>
            <person name="Fukui S."/>
            <person name="Takahashi M."/>
            <person name="Yashiro I."/>
            <person name="Hosoyama A."/>
            <person name="Sekiguchi Y."/>
            <person name="Hanada S."/>
            <person name="Fujita N."/>
        </authorList>
    </citation>
    <scope>NUCLEOTIDE SEQUENCE [LARGE SCALE GENOMIC DNA]</scope>
    <source>
        <strain evidence="6">DSM 14523 / JCM 11388 / NBRC 100420 / UNI-1</strain>
    </source>
</reference>
<sequence>MRKIRWQLLIIFLAGLVVGILLLTEQPVPSTPLDTPEPERGGVYTEALIGSFQRLNPLLDRYSQADRDVDRLIFSGLIRFDSTANPQPDLAQWGVSADGTLYNLALRKDIRWHDGKPFTADDVIFTIELMRNGGNIVPADLQEFWKAVEVVRLSEYDLQFRLPAPFAPFLDYLTFGILPKHLLENKTIEQIVNDPFNLKPVGTGPYQFSRLIVENGVITGVVLSANQNYYGEKPYLDEIVFRYYPDSASALQAYQDKQVQGISEITSDVLEIALAEPNLAIYSARQPILSILLLNLNNADVPFFQNKDVRKALMLGLNRQGMIDVHLKGQAILANGPILPGTWAYYATPSFEYDPQQAKTLLEKAGYVYAEEGDAVRVKGEKPLAFTLLVPDTPLHLALAEEIRTNWNALGVQVTLEPLPYDQLVQENLKDRAYQAALVDLNLTQTPDPDPYPFWDQAQISGDGQNYSQWDNRMASEYLEQARVATNRDERTRYYRNFQVIFHEELPALPLFYRVYNYGVSREIGGVRMGPLFDPSDRFAHITEWYLVNRPRVVATPQGAPTQP</sequence>
<accession>E8N400</accession>
<evidence type="ECO:0000256" key="3">
    <source>
        <dbReference type="ARBA" id="ARBA00022729"/>
    </source>
</evidence>
<dbReference type="RefSeq" id="WP_013559552.1">
    <property type="nucleotide sequence ID" value="NC_014960.1"/>
</dbReference>
<dbReference type="InterPro" id="IPR030678">
    <property type="entry name" value="Peptide/Ni-bd"/>
</dbReference>
<keyword evidence="6" id="KW-1185">Reference proteome</keyword>
<protein>
    <submittedName>
        <fullName evidence="5">ABC transporter substrate binding protein</fullName>
    </submittedName>
</protein>
<evidence type="ECO:0000313" key="6">
    <source>
        <dbReference type="Proteomes" id="UP000008922"/>
    </source>
</evidence>